<evidence type="ECO:0000313" key="3">
    <source>
        <dbReference type="Proteomes" id="UP000008514"/>
    </source>
</evidence>
<name>K4IIG8_PSYTT</name>
<dbReference type="Proteomes" id="UP000008514">
    <property type="component" value="Chromosome"/>
</dbReference>
<reference evidence="2" key="2">
    <citation type="submission" date="2012-09" db="EMBL/GenBank/DDBJ databases">
        <title>The complete sequence of Psychroflexus torquis an extreme psychrophile from sea-ice that is stimulated by light.</title>
        <authorList>
            <person name="Feng S."/>
            <person name="Powell S.M."/>
            <person name="Bowman J.P."/>
        </authorList>
    </citation>
    <scope>NUCLEOTIDE SEQUENCE [LARGE SCALE GENOMIC DNA]</scope>
    <source>
        <strain evidence="2">ATCC 700755</strain>
    </source>
</reference>
<evidence type="ECO:0000313" key="2">
    <source>
        <dbReference type="EMBL" id="AFU70357.1"/>
    </source>
</evidence>
<gene>
    <name evidence="2" type="ordered locus">P700755_003779</name>
</gene>
<dbReference type="Pfam" id="PF00144">
    <property type="entry name" value="Beta-lactamase"/>
    <property type="match status" value="1"/>
</dbReference>
<dbReference type="KEGG" id="ptq:P700755_003779"/>
<dbReference type="OrthoDB" id="846150at2"/>
<sequence length="411" mass="46407">MKIILLFLLVLTLIYLILPNQKIKSNAAKNSDDYIIAKMEEIAIPGMAVSVIRDGEVVLLKGYGYANVKSQKKVDIHTPFYIASISKPILGIALLKLVDQEKLDLNQDINSYLPFRIDNPNYSLKAITVHNLATHTSSINDYYDIDNYAISKNAEISLSKHIKSLLTPSGNLYNQGEFFKNTPAGTEREYSNLGAGVAGLVLESITKESLAEFTSREIFHPLKMENTGWSLAEFEMNKLATRYNVKQCVPFFNLCADTNTPITNYLISKIFNPPFENKTFIEYPHYGNHQYPDEGLTASINDLSILIKTVFNKGKKGDYNLLSEDSFNEMFKLQLPDSLSTRQRFFWRDNKAGLTGHSGSDPGVFTSVYFDLEKQDAVIILMNRDVDPVTENAMDDIRNKVLNYSQESVND</sequence>
<dbReference type="Gene3D" id="3.40.710.10">
    <property type="entry name" value="DD-peptidase/beta-lactamase superfamily"/>
    <property type="match status" value="1"/>
</dbReference>
<feature type="domain" description="Beta-lactamase-related" evidence="1">
    <location>
        <begin position="33"/>
        <end position="394"/>
    </location>
</feature>
<dbReference type="HOGENOM" id="CLU_020027_15_1_10"/>
<dbReference type="PANTHER" id="PTHR46825">
    <property type="entry name" value="D-ALANYL-D-ALANINE-CARBOXYPEPTIDASE/ENDOPEPTIDASE AMPH"/>
    <property type="match status" value="1"/>
</dbReference>
<dbReference type="InterPro" id="IPR012338">
    <property type="entry name" value="Beta-lactam/transpept-like"/>
</dbReference>
<dbReference type="SUPFAM" id="SSF56601">
    <property type="entry name" value="beta-lactamase/transpeptidase-like"/>
    <property type="match status" value="1"/>
</dbReference>
<reference evidence="2" key="1">
    <citation type="submission" date="2006-03" db="EMBL/GenBank/DDBJ databases">
        <authorList>
            <person name="Bowman J."/>
            <person name="Ferriera S."/>
            <person name="Johnson J."/>
            <person name="Kravitz S."/>
            <person name="Halpern A."/>
            <person name="Remington K."/>
            <person name="Beeson K."/>
            <person name="Tran B."/>
            <person name="Rogers Y.-H."/>
            <person name="Friedman R."/>
            <person name="Venter J.C."/>
        </authorList>
    </citation>
    <scope>NUCLEOTIDE SEQUENCE [LARGE SCALE GENOMIC DNA]</scope>
    <source>
        <strain evidence="2">ATCC 700755</strain>
    </source>
</reference>
<organism evidence="2 3">
    <name type="scientific">Psychroflexus torquis (strain ATCC 700755 / CIP 106069 / ACAM 623)</name>
    <dbReference type="NCBI Taxonomy" id="313595"/>
    <lineage>
        <taxon>Bacteria</taxon>
        <taxon>Pseudomonadati</taxon>
        <taxon>Bacteroidota</taxon>
        <taxon>Flavobacteriia</taxon>
        <taxon>Flavobacteriales</taxon>
        <taxon>Flavobacteriaceae</taxon>
        <taxon>Psychroflexus</taxon>
    </lineage>
</organism>
<proteinExistence type="predicted"/>
<dbReference type="RefSeq" id="WP_015025895.1">
    <property type="nucleotide sequence ID" value="NC_018721.1"/>
</dbReference>
<protein>
    <submittedName>
        <fullName evidence="2">Beta-lactamase class C AmpC-like protein</fullName>
    </submittedName>
</protein>
<accession>K4IIG8</accession>
<dbReference type="EMBL" id="CP003879">
    <property type="protein sequence ID" value="AFU70357.1"/>
    <property type="molecule type" value="Genomic_DNA"/>
</dbReference>
<dbReference type="InterPro" id="IPR050491">
    <property type="entry name" value="AmpC-like"/>
</dbReference>
<dbReference type="eggNOG" id="COG1680">
    <property type="taxonomic scope" value="Bacteria"/>
</dbReference>
<dbReference type="STRING" id="313595.P700755_003779"/>
<keyword evidence="3" id="KW-1185">Reference proteome</keyword>
<dbReference type="PANTHER" id="PTHR46825:SF9">
    <property type="entry name" value="BETA-LACTAMASE-RELATED DOMAIN-CONTAINING PROTEIN"/>
    <property type="match status" value="1"/>
</dbReference>
<dbReference type="AlphaFoldDB" id="K4IIG8"/>
<evidence type="ECO:0000259" key="1">
    <source>
        <dbReference type="Pfam" id="PF00144"/>
    </source>
</evidence>
<dbReference type="InterPro" id="IPR001466">
    <property type="entry name" value="Beta-lactam-related"/>
</dbReference>